<gene>
    <name evidence="2" type="ORF">L3Y34_004006</name>
</gene>
<feature type="transmembrane region" description="Helical" evidence="1">
    <location>
        <begin position="243"/>
        <end position="266"/>
    </location>
</feature>
<accession>A0AAE9AAU3</accession>
<dbReference type="KEGG" id="cbr:CBG_05772"/>
<evidence type="ECO:0000313" key="2">
    <source>
        <dbReference type="EMBL" id="ULT94960.1"/>
    </source>
</evidence>
<evidence type="ECO:0000313" key="3">
    <source>
        <dbReference type="Proteomes" id="UP000827892"/>
    </source>
</evidence>
<feature type="transmembrane region" description="Helical" evidence="1">
    <location>
        <begin position="87"/>
        <end position="113"/>
    </location>
</feature>
<feature type="transmembrane region" description="Helical" evidence="1">
    <location>
        <begin position="133"/>
        <end position="155"/>
    </location>
</feature>
<dbReference type="Pfam" id="PF10326">
    <property type="entry name" value="7TM_GPCR_Str"/>
    <property type="match status" value="1"/>
</dbReference>
<keyword evidence="1" id="KW-0472">Membrane</keyword>
<feature type="transmembrane region" description="Helical" evidence="1">
    <location>
        <begin position="197"/>
        <end position="223"/>
    </location>
</feature>
<protein>
    <recommendedName>
        <fullName evidence="4">Seven TM Receptor</fullName>
    </recommendedName>
</protein>
<dbReference type="OMA" id="YLLMMSF"/>
<organism evidence="2 3">
    <name type="scientific">Caenorhabditis briggsae</name>
    <dbReference type="NCBI Taxonomy" id="6238"/>
    <lineage>
        <taxon>Eukaryota</taxon>
        <taxon>Metazoa</taxon>
        <taxon>Ecdysozoa</taxon>
        <taxon>Nematoda</taxon>
        <taxon>Chromadorea</taxon>
        <taxon>Rhabditida</taxon>
        <taxon>Rhabditina</taxon>
        <taxon>Rhabditomorpha</taxon>
        <taxon>Rhabditoidea</taxon>
        <taxon>Rhabditidae</taxon>
        <taxon>Peloderinae</taxon>
        <taxon>Caenorhabditis</taxon>
    </lineage>
</organism>
<evidence type="ECO:0008006" key="4">
    <source>
        <dbReference type="Google" id="ProtNLM"/>
    </source>
</evidence>
<feature type="transmembrane region" description="Helical" evidence="1">
    <location>
        <begin position="44"/>
        <end position="67"/>
    </location>
</feature>
<dbReference type="EMBL" id="CP090894">
    <property type="protein sequence ID" value="ULT94960.1"/>
    <property type="molecule type" value="Genomic_DNA"/>
</dbReference>
<keyword evidence="1" id="KW-0812">Transmembrane</keyword>
<dbReference type="AlphaFoldDB" id="A0AAE9AAU3"/>
<dbReference type="Proteomes" id="UP000827892">
    <property type="component" value="Chromosome IV"/>
</dbReference>
<dbReference type="PANTHER" id="PTHR46000">
    <property type="entry name" value="SEVEN TM RECEPTOR-RELATED"/>
    <property type="match status" value="1"/>
</dbReference>
<dbReference type="PANTHER" id="PTHR46000:SF6">
    <property type="entry name" value="SEVEN TM RECEPTOR"/>
    <property type="match status" value="1"/>
</dbReference>
<feature type="transmembrane region" description="Helical" evidence="1">
    <location>
        <begin position="281"/>
        <end position="301"/>
    </location>
</feature>
<dbReference type="InterPro" id="IPR019428">
    <property type="entry name" value="7TM_GPCR_serpentine_rcpt_Str"/>
</dbReference>
<evidence type="ECO:0000256" key="1">
    <source>
        <dbReference type="SAM" id="Phobius"/>
    </source>
</evidence>
<name>A0AAE9AAU3_CAEBR</name>
<feature type="transmembrane region" description="Helical" evidence="1">
    <location>
        <begin position="14"/>
        <end position="32"/>
    </location>
</feature>
<keyword evidence="1" id="KW-1133">Transmembrane helix</keyword>
<proteinExistence type="predicted"/>
<reference evidence="2 3" key="1">
    <citation type="submission" date="2022-05" db="EMBL/GenBank/DDBJ databases">
        <title>Chromosome-level reference genomes for two strains of Caenorhabditis briggsae: an improved platform for comparative genomics.</title>
        <authorList>
            <person name="Stevens L."/>
            <person name="Andersen E.C."/>
        </authorList>
    </citation>
    <scope>NUCLEOTIDE SEQUENCE [LARGE SCALE GENOMIC DNA]</scope>
    <source>
        <strain evidence="2">QX1410_ONT</strain>
        <tissue evidence="2">Whole-organism</tissue>
    </source>
</reference>
<sequence length="331" mass="37790">MARFFEISDTFTKFGLATVFITNSILIYLTLFHIKRIIGVYKKMIIVVAMMGITFSSTELIARPFVHSFNKGWIFFSLNSWLETSQSVLQIALAVYASMYLLMMSFIAVQFLFRYFTLTSPRTAKRFEGKGMIVWLTYPVIIGFLYGGPLFLFGLPDDYGDEYFRQEILNAYGLAIKDVARFPIIAYGPDGSLRPGVFFILSGAAVMILQYAIIIYCGVRMHLMMSREFKNLSVPNKKLQKQFFRALVTQTIAPTVLFVFPAAYVLMSPLLDIEMNFQTGWIYAALSLFPPIDSIALMCLVSEYRNVIKHLFRELCCISPKVPDIELRSST</sequence>
<dbReference type="SUPFAM" id="SSF81321">
    <property type="entry name" value="Family A G protein-coupled receptor-like"/>
    <property type="match status" value="1"/>
</dbReference>